<reference evidence="3 4" key="1">
    <citation type="submission" date="2019-04" db="EMBL/GenBank/DDBJ databases">
        <authorList>
            <person name="Feng G."/>
            <person name="Zhang J."/>
            <person name="Zhu H."/>
        </authorList>
    </citation>
    <scope>NUCLEOTIDE SEQUENCE [LARGE SCALE GENOMIC DNA]</scope>
    <source>
        <strain evidence="3 4">92R-1</strain>
    </source>
</reference>
<evidence type="ECO:0000313" key="3">
    <source>
        <dbReference type="EMBL" id="TGE10422.1"/>
    </source>
</evidence>
<dbReference type="Proteomes" id="UP000298337">
    <property type="component" value="Unassembled WGS sequence"/>
</dbReference>
<evidence type="ECO:0000313" key="4">
    <source>
        <dbReference type="Proteomes" id="UP000298337"/>
    </source>
</evidence>
<dbReference type="InterPro" id="IPR025646">
    <property type="entry name" value="DUF4350"/>
</dbReference>
<keyword evidence="1" id="KW-0472">Membrane</keyword>
<name>A0A4Z0PD53_9BACT</name>
<feature type="transmembrane region" description="Helical" evidence="1">
    <location>
        <begin position="293"/>
        <end position="311"/>
    </location>
</feature>
<dbReference type="EMBL" id="SRLA01000001">
    <property type="protein sequence ID" value="TGE10422.1"/>
    <property type="molecule type" value="Genomic_DNA"/>
</dbReference>
<evidence type="ECO:0000256" key="1">
    <source>
        <dbReference type="SAM" id="Phobius"/>
    </source>
</evidence>
<accession>A0A4Z0PD53</accession>
<proteinExistence type="predicted"/>
<dbReference type="AlphaFoldDB" id="A0A4Z0PD53"/>
<keyword evidence="1" id="KW-1133">Transmembrane helix</keyword>
<keyword evidence="1" id="KW-0812">Transmembrane</keyword>
<organism evidence="3 4">
    <name type="scientific">Hymenobacter fodinae</name>
    <dbReference type="NCBI Taxonomy" id="2510796"/>
    <lineage>
        <taxon>Bacteria</taxon>
        <taxon>Pseudomonadati</taxon>
        <taxon>Bacteroidota</taxon>
        <taxon>Cytophagia</taxon>
        <taxon>Cytophagales</taxon>
        <taxon>Hymenobacteraceae</taxon>
        <taxon>Hymenobacter</taxon>
    </lineage>
</organism>
<protein>
    <recommendedName>
        <fullName evidence="2">DUF4350 domain-containing protein</fullName>
    </recommendedName>
</protein>
<dbReference type="OrthoDB" id="1111222at2"/>
<dbReference type="Pfam" id="PF14258">
    <property type="entry name" value="DUF4350"/>
    <property type="match status" value="1"/>
</dbReference>
<gene>
    <name evidence="3" type="ORF">EU556_06305</name>
</gene>
<keyword evidence="4" id="KW-1185">Reference proteome</keyword>
<evidence type="ECO:0000259" key="2">
    <source>
        <dbReference type="Pfam" id="PF14258"/>
    </source>
</evidence>
<comment type="caution">
    <text evidence="3">The sequence shown here is derived from an EMBL/GenBank/DDBJ whole genome shotgun (WGS) entry which is preliminary data.</text>
</comment>
<sequence length="429" mass="48433">MTRFRAFFLGLVLLFVAFVLVEYFRPTPTNWRPTFINRDKIPYGTYVLFDALPRVFPGQAITTIRQPIANQLLPTLNEDINPDSVLSPQSQLPLLGQAASYIFINADFYCSRLDRDALLRYVAAGNTAFIAAEQFDNLLQDTLHFDTKPALDLDSLMARRFQRSRRNLAPASQQASLTLLSPPRGAAGQYRFPTDDVQWHFEAYTGCRATVLAIDAQRRPVLLRVPLGQGAFVLSSTPAVFSNYTLLQPRATTYAFAALSVLPAARPVFWDEYQKQGTLGEQSLLRVLKQNTALRWALYTGLAGLALFTFFEARRRQRVIPVLKPLPNTTLLFTRTVAALYRQGANHALIAEKKIGLFREQLRHRLQEPTLDLNDEATRERLAQKAGIPRAQVDDLIKLIHRVETAPQVTATDLLRLSRALSDFRKAAF</sequence>
<dbReference type="RefSeq" id="WP_135432218.1">
    <property type="nucleotide sequence ID" value="NZ_SRLA01000001.1"/>
</dbReference>
<feature type="domain" description="DUF4350" evidence="2">
    <location>
        <begin position="95"/>
        <end position="255"/>
    </location>
</feature>